<dbReference type="PANTHER" id="PTHR10584">
    <property type="entry name" value="SUGAR KINASE"/>
    <property type="match status" value="1"/>
</dbReference>
<name>A0A1Y4MYI8_9FIRM</name>
<gene>
    <name evidence="4" type="ORF">B5F11_11325</name>
</gene>
<evidence type="ECO:0000313" key="4">
    <source>
        <dbReference type="EMBL" id="OUP68935.1"/>
    </source>
</evidence>
<dbReference type="PROSITE" id="PS00584">
    <property type="entry name" value="PFKB_KINASES_2"/>
    <property type="match status" value="1"/>
</dbReference>
<evidence type="ECO:0000256" key="2">
    <source>
        <dbReference type="ARBA" id="ARBA00022777"/>
    </source>
</evidence>
<dbReference type="PANTHER" id="PTHR10584:SF166">
    <property type="entry name" value="RIBOKINASE"/>
    <property type="match status" value="1"/>
</dbReference>
<dbReference type="EMBL" id="NFKP01000013">
    <property type="protein sequence ID" value="OUP68935.1"/>
    <property type="molecule type" value="Genomic_DNA"/>
</dbReference>
<dbReference type="SUPFAM" id="SSF53613">
    <property type="entry name" value="Ribokinase-like"/>
    <property type="match status" value="1"/>
</dbReference>
<dbReference type="GO" id="GO:0016301">
    <property type="term" value="F:kinase activity"/>
    <property type="evidence" value="ECO:0007669"/>
    <property type="project" value="UniProtKB-KW"/>
</dbReference>
<dbReference type="Gene3D" id="3.40.1190.20">
    <property type="match status" value="1"/>
</dbReference>
<keyword evidence="2" id="KW-0418">Kinase</keyword>
<dbReference type="InterPro" id="IPR002173">
    <property type="entry name" value="Carboh/pur_kinase_PfkB_CS"/>
</dbReference>
<comment type="caution">
    <text evidence="4">The sequence shown here is derived from an EMBL/GenBank/DDBJ whole genome shotgun (WGS) entry which is preliminary data.</text>
</comment>
<evidence type="ECO:0000256" key="1">
    <source>
        <dbReference type="ARBA" id="ARBA00022679"/>
    </source>
</evidence>
<feature type="domain" description="Carbohydrate kinase PfkB" evidence="3">
    <location>
        <begin position="9"/>
        <end position="298"/>
    </location>
</feature>
<dbReference type="InterPro" id="IPR029056">
    <property type="entry name" value="Ribokinase-like"/>
</dbReference>
<protein>
    <recommendedName>
        <fullName evidence="3">Carbohydrate kinase PfkB domain-containing protein</fullName>
    </recommendedName>
</protein>
<dbReference type="Proteomes" id="UP000196386">
    <property type="component" value="Unassembled WGS sequence"/>
</dbReference>
<reference evidence="5" key="1">
    <citation type="submission" date="2017-04" db="EMBL/GenBank/DDBJ databases">
        <title>Function of individual gut microbiota members based on whole genome sequencing of pure cultures obtained from chicken caecum.</title>
        <authorList>
            <person name="Medvecky M."/>
            <person name="Cejkova D."/>
            <person name="Polansky O."/>
            <person name="Karasova D."/>
            <person name="Kubasova T."/>
            <person name="Cizek A."/>
            <person name="Rychlik I."/>
        </authorList>
    </citation>
    <scope>NUCLEOTIDE SEQUENCE [LARGE SCALE GENOMIC DNA]</scope>
    <source>
        <strain evidence="5">An175</strain>
    </source>
</reference>
<sequence length="313" mass="33193">MERRGYMPEIIGVGESDVDVYLQVDHPPRRGEKVRAREIGKLPGGMIGNFCAGVAKHGVSCGIVSVVGDDENGKIALADYQGRGIDTAGLTVEPGKATFYCVVHIDGTGEKCLTAVQTPLMSPRPEQVPADYIRQAKYVHVNSMDYTLALHVAKTIAGSGAGLSLDYEAHAEHPGFDAWKPVLEQTSVLFVNEDGLESLLPGLTMDQAAERILPLGVQYMVVTCAEKGGAVFTKDQSIQYRAYRAAHVADTTGAGDCFNAAFLSEIVRGSDPKAAARYAAAASTISIGAVGARTGLPAREQVLAFLAAEPEQI</sequence>
<organism evidence="4 5">
    <name type="scientific">Anaerotruncus colihominis</name>
    <dbReference type="NCBI Taxonomy" id="169435"/>
    <lineage>
        <taxon>Bacteria</taxon>
        <taxon>Bacillati</taxon>
        <taxon>Bacillota</taxon>
        <taxon>Clostridia</taxon>
        <taxon>Eubacteriales</taxon>
        <taxon>Oscillospiraceae</taxon>
        <taxon>Anaerotruncus</taxon>
    </lineage>
</organism>
<dbReference type="AlphaFoldDB" id="A0A1Y4MYI8"/>
<dbReference type="Pfam" id="PF00294">
    <property type="entry name" value="PfkB"/>
    <property type="match status" value="1"/>
</dbReference>
<keyword evidence="1" id="KW-0808">Transferase</keyword>
<evidence type="ECO:0000313" key="5">
    <source>
        <dbReference type="Proteomes" id="UP000196386"/>
    </source>
</evidence>
<evidence type="ECO:0000259" key="3">
    <source>
        <dbReference type="Pfam" id="PF00294"/>
    </source>
</evidence>
<dbReference type="InterPro" id="IPR011611">
    <property type="entry name" value="PfkB_dom"/>
</dbReference>
<accession>A0A1Y4MYI8</accession>
<proteinExistence type="predicted"/>